<dbReference type="STRING" id="1703345.A3860_12155"/>
<dbReference type="CDD" id="cd06464">
    <property type="entry name" value="ACD_sHsps-like"/>
    <property type="match status" value="1"/>
</dbReference>
<dbReference type="EMBL" id="LVYD01000002">
    <property type="protein sequence ID" value="OQP66250.1"/>
    <property type="molecule type" value="Genomic_DNA"/>
</dbReference>
<sequence length="156" mass="18071">MSNILKRENSRQPANFGSVVDQIFQNNLSRFFDDSFWGFNAGDMNQAKVPVNLRETASAFEMELVAPGLQKEDFQLNISNDMLTVSFEEKNENREANKEEGWVRREYRKRSFSRSFHLNDAIDTNGISAHYENGILYVLLPKNEKTKQISKTIKVE</sequence>
<name>A0A1V9G6P8_9BACT</name>
<feature type="domain" description="SHSP" evidence="3">
    <location>
        <begin position="42"/>
        <end position="156"/>
    </location>
</feature>
<comment type="similarity">
    <text evidence="1 2">Belongs to the small heat shock protein (HSP20) family.</text>
</comment>
<accession>A0A1V9G6P8</accession>
<evidence type="ECO:0000256" key="1">
    <source>
        <dbReference type="PROSITE-ProRule" id="PRU00285"/>
    </source>
</evidence>
<dbReference type="Proteomes" id="UP000192796">
    <property type="component" value="Unassembled WGS sequence"/>
</dbReference>
<organism evidence="4 5">
    <name type="scientific">Niastella vici</name>
    <dbReference type="NCBI Taxonomy" id="1703345"/>
    <lineage>
        <taxon>Bacteria</taxon>
        <taxon>Pseudomonadati</taxon>
        <taxon>Bacteroidota</taxon>
        <taxon>Chitinophagia</taxon>
        <taxon>Chitinophagales</taxon>
        <taxon>Chitinophagaceae</taxon>
        <taxon>Niastella</taxon>
    </lineage>
</organism>
<dbReference type="OrthoDB" id="9814487at2"/>
<dbReference type="PROSITE" id="PS01031">
    <property type="entry name" value="SHSP"/>
    <property type="match status" value="1"/>
</dbReference>
<comment type="caution">
    <text evidence="4">The sequence shown here is derived from an EMBL/GenBank/DDBJ whole genome shotgun (WGS) entry which is preliminary data.</text>
</comment>
<dbReference type="InterPro" id="IPR031107">
    <property type="entry name" value="Small_HSP"/>
</dbReference>
<evidence type="ECO:0000259" key="3">
    <source>
        <dbReference type="PROSITE" id="PS01031"/>
    </source>
</evidence>
<evidence type="ECO:0000256" key="2">
    <source>
        <dbReference type="RuleBase" id="RU003616"/>
    </source>
</evidence>
<gene>
    <name evidence="4" type="ORF">A3860_12155</name>
</gene>
<dbReference type="SUPFAM" id="SSF49764">
    <property type="entry name" value="HSP20-like chaperones"/>
    <property type="match status" value="1"/>
</dbReference>
<keyword evidence="5" id="KW-1185">Reference proteome</keyword>
<dbReference type="Gene3D" id="2.60.40.790">
    <property type="match status" value="1"/>
</dbReference>
<proteinExistence type="inferred from homology"/>
<dbReference type="Pfam" id="PF00011">
    <property type="entry name" value="HSP20"/>
    <property type="match status" value="1"/>
</dbReference>
<dbReference type="AlphaFoldDB" id="A0A1V9G6P8"/>
<reference evidence="4 5" key="1">
    <citation type="submission" date="2016-03" db="EMBL/GenBank/DDBJ databases">
        <title>Niastella vici sp. nov., isolated from farmland soil.</title>
        <authorList>
            <person name="Chen L."/>
            <person name="Wang D."/>
            <person name="Yang S."/>
            <person name="Wang G."/>
        </authorList>
    </citation>
    <scope>NUCLEOTIDE SEQUENCE [LARGE SCALE GENOMIC DNA]</scope>
    <source>
        <strain evidence="4 5">DJ57</strain>
    </source>
</reference>
<evidence type="ECO:0000313" key="4">
    <source>
        <dbReference type="EMBL" id="OQP66250.1"/>
    </source>
</evidence>
<dbReference type="InterPro" id="IPR008978">
    <property type="entry name" value="HSP20-like_chaperone"/>
</dbReference>
<dbReference type="PANTHER" id="PTHR11527">
    <property type="entry name" value="HEAT-SHOCK PROTEIN 20 FAMILY MEMBER"/>
    <property type="match status" value="1"/>
</dbReference>
<dbReference type="InterPro" id="IPR002068">
    <property type="entry name" value="A-crystallin/Hsp20_dom"/>
</dbReference>
<dbReference type="RefSeq" id="WP_081145185.1">
    <property type="nucleotide sequence ID" value="NZ_LVYD01000002.1"/>
</dbReference>
<evidence type="ECO:0000313" key="5">
    <source>
        <dbReference type="Proteomes" id="UP000192796"/>
    </source>
</evidence>
<protein>
    <recommendedName>
        <fullName evidence="3">SHSP domain-containing protein</fullName>
    </recommendedName>
</protein>